<reference evidence="1 2" key="1">
    <citation type="journal article" date="2022" name="New Phytol.">
        <title>Ecological generalism drives hyperdiversity of secondary metabolite gene clusters in xylarialean endophytes.</title>
        <authorList>
            <person name="Franco M.E.E."/>
            <person name="Wisecaver J.H."/>
            <person name="Arnold A.E."/>
            <person name="Ju Y.M."/>
            <person name="Slot J.C."/>
            <person name="Ahrendt S."/>
            <person name="Moore L.P."/>
            <person name="Eastman K.E."/>
            <person name="Scott K."/>
            <person name="Konkel Z."/>
            <person name="Mondo S.J."/>
            <person name="Kuo A."/>
            <person name="Hayes R.D."/>
            <person name="Haridas S."/>
            <person name="Andreopoulos B."/>
            <person name="Riley R."/>
            <person name="LaButti K."/>
            <person name="Pangilinan J."/>
            <person name="Lipzen A."/>
            <person name="Amirebrahimi M."/>
            <person name="Yan J."/>
            <person name="Adam C."/>
            <person name="Keymanesh K."/>
            <person name="Ng V."/>
            <person name="Louie K."/>
            <person name="Northen T."/>
            <person name="Drula E."/>
            <person name="Henrissat B."/>
            <person name="Hsieh H.M."/>
            <person name="Youens-Clark K."/>
            <person name="Lutzoni F."/>
            <person name="Miadlikowska J."/>
            <person name="Eastwood D.C."/>
            <person name="Hamelin R.C."/>
            <person name="Grigoriev I.V."/>
            <person name="U'Ren J.M."/>
        </authorList>
    </citation>
    <scope>NUCLEOTIDE SEQUENCE [LARGE SCALE GENOMIC DNA]</scope>
    <source>
        <strain evidence="1 2">ER1909</strain>
    </source>
</reference>
<accession>A0ACC0D717</accession>
<sequence>MASMPPFIPAWDPEAESRACCISSEQVGHVEEYMAGHISVDECAVLLTKPVQAAASRDAQTMEDAVYAIHAFINSSARTNLHYQPQMLLLIKAIQKLPLVEVPTPKLDEDGEAISLGDENQKVWEDMSGFGHFWGDMLRARHADFYDNYNSTDTNKAAAASAEWADAIAWSMRLVSLHDPRVASDFFLEYTSYPIQHVLEVEEHPMFAQELPAAAMAFSYAAPELLHLCRERHQTDVKYALYGMDKASVPEGRSYKFLWIGPGGYSPERWDFWKSRWQTLSTASAPGDKIQKLASAAVSAMEGAERALPNGQ</sequence>
<keyword evidence="2" id="KW-1185">Reference proteome</keyword>
<name>A0ACC0D717_9PEZI</name>
<gene>
    <name evidence="1" type="ORF">F4821DRAFT_234377</name>
</gene>
<evidence type="ECO:0000313" key="1">
    <source>
        <dbReference type="EMBL" id="KAI6088355.1"/>
    </source>
</evidence>
<proteinExistence type="predicted"/>
<dbReference type="Proteomes" id="UP001497680">
    <property type="component" value="Unassembled WGS sequence"/>
</dbReference>
<organism evidence="1 2">
    <name type="scientific">Hypoxylon rubiginosum</name>
    <dbReference type="NCBI Taxonomy" id="110542"/>
    <lineage>
        <taxon>Eukaryota</taxon>
        <taxon>Fungi</taxon>
        <taxon>Dikarya</taxon>
        <taxon>Ascomycota</taxon>
        <taxon>Pezizomycotina</taxon>
        <taxon>Sordariomycetes</taxon>
        <taxon>Xylariomycetidae</taxon>
        <taxon>Xylariales</taxon>
        <taxon>Hypoxylaceae</taxon>
        <taxon>Hypoxylon</taxon>
    </lineage>
</organism>
<evidence type="ECO:0000313" key="2">
    <source>
        <dbReference type="Proteomes" id="UP001497680"/>
    </source>
</evidence>
<comment type="caution">
    <text evidence="1">The sequence shown here is derived from an EMBL/GenBank/DDBJ whole genome shotgun (WGS) entry which is preliminary data.</text>
</comment>
<protein>
    <submittedName>
        <fullName evidence="1">Uncharacterized protein</fullName>
    </submittedName>
</protein>
<dbReference type="EMBL" id="MU394302">
    <property type="protein sequence ID" value="KAI6088355.1"/>
    <property type="molecule type" value="Genomic_DNA"/>
</dbReference>